<keyword evidence="1" id="KW-0175">Coiled coil</keyword>
<protein>
    <submittedName>
        <fullName evidence="3">Uncharacterized protein</fullName>
    </submittedName>
</protein>
<dbReference type="KEGG" id="dae:Dtox_0602"/>
<sequence>MVKIKTKIFYLLAPFLLGLSLGASGLNAYTGHYIDELLFRLKNLEEQLAGNQSEIEQLKLNLIDKTHPVLSAINVYATVIDDNLTKLEQEQVKIETIKDVKQRLVTMLGQELSKINFLQLALILDGREITADKIIFTQKVNLLIVKENVLNIYITCQPQKKKSNTLGYLAK</sequence>
<keyword evidence="2" id="KW-0732">Signal</keyword>
<gene>
    <name evidence="3" type="ordered locus">Dtox_0602</name>
</gene>
<feature type="signal peptide" evidence="2">
    <location>
        <begin position="1"/>
        <end position="28"/>
    </location>
</feature>
<dbReference type="EMBL" id="CP001720">
    <property type="protein sequence ID" value="ACV61522.1"/>
    <property type="molecule type" value="Genomic_DNA"/>
</dbReference>
<accession>C8W667</accession>
<keyword evidence="4" id="KW-1185">Reference proteome</keyword>
<reference evidence="3 4" key="1">
    <citation type="journal article" date="2009" name="Stand. Genomic Sci.">
        <title>Complete genome sequence of Desulfotomaculum acetoxidans type strain (5575).</title>
        <authorList>
            <person name="Spring S."/>
            <person name="Lapidus A."/>
            <person name="Schroder M."/>
            <person name="Gleim D."/>
            <person name="Sims D."/>
            <person name="Meincke L."/>
            <person name="Glavina Del Rio T."/>
            <person name="Tice H."/>
            <person name="Copeland A."/>
            <person name="Cheng J.F."/>
            <person name="Lucas S."/>
            <person name="Chen F."/>
            <person name="Nolan M."/>
            <person name="Bruce D."/>
            <person name="Goodwin L."/>
            <person name="Pitluck S."/>
            <person name="Ivanova N."/>
            <person name="Mavromatis K."/>
            <person name="Mikhailova N."/>
            <person name="Pati A."/>
            <person name="Chen A."/>
            <person name="Palaniappan K."/>
            <person name="Land M."/>
            <person name="Hauser L."/>
            <person name="Chang Y.J."/>
            <person name="Jeffries C.D."/>
            <person name="Chain P."/>
            <person name="Saunders E."/>
            <person name="Brettin T."/>
            <person name="Detter J.C."/>
            <person name="Goker M."/>
            <person name="Bristow J."/>
            <person name="Eisen J.A."/>
            <person name="Markowitz V."/>
            <person name="Hugenholtz P."/>
            <person name="Kyrpides N.C."/>
            <person name="Klenk H.P."/>
            <person name="Han C."/>
        </authorList>
    </citation>
    <scope>NUCLEOTIDE SEQUENCE [LARGE SCALE GENOMIC DNA]</scope>
    <source>
        <strain evidence="4">ATCC 49208 / DSM 771 / VKM B-1644</strain>
    </source>
</reference>
<organism evidence="3 4">
    <name type="scientific">Desulfofarcimen acetoxidans (strain ATCC 49208 / DSM 771 / KCTC 5769 / VKM B-1644 / 5575)</name>
    <name type="common">Desulfotomaculum acetoxidans</name>
    <dbReference type="NCBI Taxonomy" id="485916"/>
    <lineage>
        <taxon>Bacteria</taxon>
        <taxon>Bacillati</taxon>
        <taxon>Bacillota</taxon>
        <taxon>Clostridia</taxon>
        <taxon>Eubacteriales</taxon>
        <taxon>Peptococcaceae</taxon>
        <taxon>Desulfofarcimen</taxon>
    </lineage>
</organism>
<dbReference type="HOGENOM" id="CLU_133209_0_0_9"/>
<name>C8W667_DESAS</name>
<dbReference type="Proteomes" id="UP000002217">
    <property type="component" value="Chromosome"/>
</dbReference>
<proteinExistence type="predicted"/>
<feature type="chain" id="PRO_5039139760" evidence="2">
    <location>
        <begin position="29"/>
        <end position="171"/>
    </location>
</feature>
<dbReference type="AlphaFoldDB" id="C8W667"/>
<evidence type="ECO:0000313" key="4">
    <source>
        <dbReference type="Proteomes" id="UP000002217"/>
    </source>
</evidence>
<evidence type="ECO:0000256" key="1">
    <source>
        <dbReference type="SAM" id="Coils"/>
    </source>
</evidence>
<feature type="coiled-coil region" evidence="1">
    <location>
        <begin position="34"/>
        <end position="61"/>
    </location>
</feature>
<dbReference type="RefSeq" id="WP_015756241.1">
    <property type="nucleotide sequence ID" value="NC_013216.1"/>
</dbReference>
<evidence type="ECO:0000256" key="2">
    <source>
        <dbReference type="SAM" id="SignalP"/>
    </source>
</evidence>
<evidence type="ECO:0000313" key="3">
    <source>
        <dbReference type="EMBL" id="ACV61522.1"/>
    </source>
</evidence>